<dbReference type="InParanoid" id="K1PT30"/>
<evidence type="ECO:0000313" key="1">
    <source>
        <dbReference type="EMBL" id="EKC24833.1"/>
    </source>
</evidence>
<proteinExistence type="predicted"/>
<sequence length="122" mass="13963">MKIKATGVEKAFEKEFAEMENNIQEIRDIIRNANVSSNDIRDIEMNLKQLRESLNISYTDLERTKEEIDVRSNSIRQGNNDIRALQMGVDKLKQKIENLKRNATNVQAQDVEGKVLTRGGEG</sequence>
<accession>K1PT30</accession>
<protein>
    <submittedName>
        <fullName evidence="1">Laminin subunit beta-1</fullName>
    </submittedName>
</protein>
<dbReference type="AlphaFoldDB" id="K1PT30"/>
<name>K1PT30_MAGGI</name>
<dbReference type="HOGENOM" id="CLU_2028918_0_0_1"/>
<reference evidence="1" key="1">
    <citation type="journal article" date="2012" name="Nature">
        <title>The oyster genome reveals stress adaptation and complexity of shell formation.</title>
        <authorList>
            <person name="Zhang G."/>
            <person name="Fang X."/>
            <person name="Guo X."/>
            <person name="Li L."/>
            <person name="Luo R."/>
            <person name="Xu F."/>
            <person name="Yang P."/>
            <person name="Zhang L."/>
            <person name="Wang X."/>
            <person name="Qi H."/>
            <person name="Xiong Z."/>
            <person name="Que H."/>
            <person name="Xie Y."/>
            <person name="Holland P.W."/>
            <person name="Paps J."/>
            <person name="Zhu Y."/>
            <person name="Wu F."/>
            <person name="Chen Y."/>
            <person name="Wang J."/>
            <person name="Peng C."/>
            <person name="Meng J."/>
            <person name="Yang L."/>
            <person name="Liu J."/>
            <person name="Wen B."/>
            <person name="Zhang N."/>
            <person name="Huang Z."/>
            <person name="Zhu Q."/>
            <person name="Feng Y."/>
            <person name="Mount A."/>
            <person name="Hedgecock D."/>
            <person name="Xu Z."/>
            <person name="Liu Y."/>
            <person name="Domazet-Loso T."/>
            <person name="Du Y."/>
            <person name="Sun X."/>
            <person name="Zhang S."/>
            <person name="Liu B."/>
            <person name="Cheng P."/>
            <person name="Jiang X."/>
            <person name="Li J."/>
            <person name="Fan D."/>
            <person name="Wang W."/>
            <person name="Fu W."/>
            <person name="Wang T."/>
            <person name="Wang B."/>
            <person name="Zhang J."/>
            <person name="Peng Z."/>
            <person name="Li Y."/>
            <person name="Li N."/>
            <person name="Wang J."/>
            <person name="Chen M."/>
            <person name="He Y."/>
            <person name="Tan F."/>
            <person name="Song X."/>
            <person name="Zheng Q."/>
            <person name="Huang R."/>
            <person name="Yang H."/>
            <person name="Du X."/>
            <person name="Chen L."/>
            <person name="Yang M."/>
            <person name="Gaffney P.M."/>
            <person name="Wang S."/>
            <person name="Luo L."/>
            <person name="She Z."/>
            <person name="Ming Y."/>
            <person name="Huang W."/>
            <person name="Zhang S."/>
            <person name="Huang B."/>
            <person name="Zhang Y."/>
            <person name="Qu T."/>
            <person name="Ni P."/>
            <person name="Miao G."/>
            <person name="Wang J."/>
            <person name="Wang Q."/>
            <person name="Steinberg C.E."/>
            <person name="Wang H."/>
            <person name="Li N."/>
            <person name="Qian L."/>
            <person name="Zhang G."/>
            <person name="Li Y."/>
            <person name="Yang H."/>
            <person name="Liu X."/>
            <person name="Wang J."/>
            <person name="Yin Y."/>
            <person name="Wang J."/>
        </authorList>
    </citation>
    <scope>NUCLEOTIDE SEQUENCE [LARGE SCALE GENOMIC DNA]</scope>
    <source>
        <strain evidence="1">05x7-T-G4-1.051#20</strain>
    </source>
</reference>
<gene>
    <name evidence="1" type="ORF">CGI_10010800</name>
</gene>
<dbReference type="EMBL" id="JH816863">
    <property type="protein sequence ID" value="EKC24833.1"/>
    <property type="molecule type" value="Genomic_DNA"/>
</dbReference>
<organism evidence="1">
    <name type="scientific">Magallana gigas</name>
    <name type="common">Pacific oyster</name>
    <name type="synonym">Crassostrea gigas</name>
    <dbReference type="NCBI Taxonomy" id="29159"/>
    <lineage>
        <taxon>Eukaryota</taxon>
        <taxon>Metazoa</taxon>
        <taxon>Spiralia</taxon>
        <taxon>Lophotrochozoa</taxon>
        <taxon>Mollusca</taxon>
        <taxon>Bivalvia</taxon>
        <taxon>Autobranchia</taxon>
        <taxon>Pteriomorphia</taxon>
        <taxon>Ostreida</taxon>
        <taxon>Ostreoidea</taxon>
        <taxon>Ostreidae</taxon>
        <taxon>Magallana</taxon>
    </lineage>
</organism>